<gene>
    <name evidence="1" type="ORF">ERS852411_02428</name>
</gene>
<accession>A0A174J4G3</accession>
<organism evidence="1 2">
    <name type="scientific">Flavonifractor plautii</name>
    <name type="common">Fusobacterium plautii</name>
    <dbReference type="NCBI Taxonomy" id="292800"/>
    <lineage>
        <taxon>Bacteria</taxon>
        <taxon>Bacillati</taxon>
        <taxon>Bacillota</taxon>
        <taxon>Clostridia</taxon>
        <taxon>Eubacteriales</taxon>
        <taxon>Oscillospiraceae</taxon>
        <taxon>Flavonifractor</taxon>
    </lineage>
</organism>
<name>A0A174J4G3_FLAPL</name>
<dbReference type="AlphaFoldDB" id="A0A174J4G3"/>
<sequence length="338" mass="37596">MAGITFTEGSGLQDSIFGKSQAPIRMFLEKRGEAFEQQSMLKELFNMESSNKWAEKMGTMTAMEGFQPVGENGTYPLDSMQEGFDKTLEHMTWKDSFSMSQEIVEDAKLMDLRKRPAQFIAGYYRTREKFGAALYGAAITGKTSVSFHGRTFDAKGADGKALFDKAHPSALERNKGTQSNQFADAFSNDALGAMETAMQDFRGDNGEILDVAPDTILIPNNYKLKKDVFAAIGADKDPTTSNNGFNYQYGRWSVIIWPYLNQFITADTSPWVLLDSRYNEQYGGAMWFDRVQLNVRSEIDPGNDANVWKGRARFTAGFNDWRFAAVGGVSGGTQLISG</sequence>
<proteinExistence type="predicted"/>
<protein>
    <recommendedName>
        <fullName evidence="3">Phage major capsid protein</fullName>
    </recommendedName>
</protein>
<dbReference type="Pfam" id="PF25209">
    <property type="entry name" value="Phage_capsid_4"/>
    <property type="match status" value="1"/>
</dbReference>
<evidence type="ECO:0000313" key="2">
    <source>
        <dbReference type="Proteomes" id="UP000095746"/>
    </source>
</evidence>
<dbReference type="Proteomes" id="UP000095746">
    <property type="component" value="Unassembled WGS sequence"/>
</dbReference>
<evidence type="ECO:0000313" key="1">
    <source>
        <dbReference type="EMBL" id="CUO94493.1"/>
    </source>
</evidence>
<dbReference type="RefSeq" id="WP_196032203.1">
    <property type="nucleotide sequence ID" value="NZ_CANCWG010000035.1"/>
</dbReference>
<reference evidence="1 2" key="1">
    <citation type="submission" date="2015-09" db="EMBL/GenBank/DDBJ databases">
        <authorList>
            <consortium name="Pathogen Informatics"/>
        </authorList>
    </citation>
    <scope>NUCLEOTIDE SEQUENCE [LARGE SCALE GENOMIC DNA]</scope>
    <source>
        <strain evidence="1 2">2789STDY5608854</strain>
    </source>
</reference>
<dbReference type="EMBL" id="CYZT01000213">
    <property type="protein sequence ID" value="CUO94493.1"/>
    <property type="molecule type" value="Genomic_DNA"/>
</dbReference>
<evidence type="ECO:0008006" key="3">
    <source>
        <dbReference type="Google" id="ProtNLM"/>
    </source>
</evidence>